<dbReference type="GO" id="GO:0003700">
    <property type="term" value="F:DNA-binding transcription factor activity"/>
    <property type="evidence" value="ECO:0007669"/>
    <property type="project" value="InterPro"/>
</dbReference>
<protein>
    <submittedName>
        <fullName evidence="2">MarR family transcriptional regulator</fullName>
    </submittedName>
</protein>
<dbReference type="EMBL" id="SGWQ01000007">
    <property type="protein sequence ID" value="RZS36482.1"/>
    <property type="molecule type" value="Genomic_DNA"/>
</dbReference>
<keyword evidence="3" id="KW-1185">Reference proteome</keyword>
<dbReference type="InterPro" id="IPR000835">
    <property type="entry name" value="HTH_MarR-typ"/>
</dbReference>
<name>A0A4Q7KMQ3_9PSEU</name>
<feature type="domain" description="HTH marR-type" evidence="1">
    <location>
        <begin position="4"/>
        <end position="135"/>
    </location>
</feature>
<dbReference type="OrthoDB" id="4323829at2"/>
<dbReference type="RefSeq" id="WP_130345971.1">
    <property type="nucleotide sequence ID" value="NZ_SGWQ01000007.1"/>
</dbReference>
<organism evidence="2 3">
    <name type="scientific">Herbihabitans rhizosphaerae</name>
    <dbReference type="NCBI Taxonomy" id="1872711"/>
    <lineage>
        <taxon>Bacteria</taxon>
        <taxon>Bacillati</taxon>
        <taxon>Actinomycetota</taxon>
        <taxon>Actinomycetes</taxon>
        <taxon>Pseudonocardiales</taxon>
        <taxon>Pseudonocardiaceae</taxon>
        <taxon>Herbihabitans</taxon>
    </lineage>
</organism>
<dbReference type="Pfam" id="PF12802">
    <property type="entry name" value="MarR_2"/>
    <property type="match status" value="1"/>
</dbReference>
<sequence>MHDNERLANLLGATALAVTDLTVGGATRAAGVSASGAAALVVLNAAPGVSVTELGRRVGLTQSAAARMVDSLESDGLVERRPGIGRGVAVRLTRPGRRAAQAVLDARGSPLTEVLDGLDGDDQVALTRLLERLLSVLYNEIGDSDLICRLCDRGVCTTGSNCPVGEAERASR</sequence>
<dbReference type="CDD" id="cd00090">
    <property type="entry name" value="HTH_ARSR"/>
    <property type="match status" value="1"/>
</dbReference>
<evidence type="ECO:0000259" key="1">
    <source>
        <dbReference type="PROSITE" id="PS50995"/>
    </source>
</evidence>
<dbReference type="GO" id="GO:0006950">
    <property type="term" value="P:response to stress"/>
    <property type="evidence" value="ECO:0007669"/>
    <property type="project" value="TreeGrafter"/>
</dbReference>
<dbReference type="SUPFAM" id="SSF46785">
    <property type="entry name" value="Winged helix' DNA-binding domain"/>
    <property type="match status" value="1"/>
</dbReference>
<evidence type="ECO:0000313" key="3">
    <source>
        <dbReference type="Proteomes" id="UP000294257"/>
    </source>
</evidence>
<gene>
    <name evidence="2" type="ORF">EV193_107163</name>
</gene>
<dbReference type="AlphaFoldDB" id="A0A4Q7KMQ3"/>
<dbReference type="PROSITE" id="PS50995">
    <property type="entry name" value="HTH_MARR_2"/>
    <property type="match status" value="1"/>
</dbReference>
<dbReference type="Proteomes" id="UP000294257">
    <property type="component" value="Unassembled WGS sequence"/>
</dbReference>
<dbReference type="PANTHER" id="PTHR33164:SF43">
    <property type="entry name" value="HTH-TYPE TRANSCRIPTIONAL REPRESSOR YETL"/>
    <property type="match status" value="1"/>
</dbReference>
<proteinExistence type="predicted"/>
<dbReference type="InterPro" id="IPR011991">
    <property type="entry name" value="ArsR-like_HTH"/>
</dbReference>
<dbReference type="PANTHER" id="PTHR33164">
    <property type="entry name" value="TRANSCRIPTIONAL REGULATOR, MARR FAMILY"/>
    <property type="match status" value="1"/>
</dbReference>
<dbReference type="PRINTS" id="PR00598">
    <property type="entry name" value="HTHMARR"/>
</dbReference>
<dbReference type="InterPro" id="IPR036388">
    <property type="entry name" value="WH-like_DNA-bd_sf"/>
</dbReference>
<comment type="caution">
    <text evidence="2">The sequence shown here is derived from an EMBL/GenBank/DDBJ whole genome shotgun (WGS) entry which is preliminary data.</text>
</comment>
<dbReference type="InterPro" id="IPR039422">
    <property type="entry name" value="MarR/SlyA-like"/>
</dbReference>
<reference evidence="2 3" key="1">
    <citation type="submission" date="2019-02" db="EMBL/GenBank/DDBJ databases">
        <title>Genomic Encyclopedia of Type Strains, Phase IV (KMG-IV): sequencing the most valuable type-strain genomes for metagenomic binning, comparative biology and taxonomic classification.</title>
        <authorList>
            <person name="Goeker M."/>
        </authorList>
    </citation>
    <scope>NUCLEOTIDE SEQUENCE [LARGE SCALE GENOMIC DNA]</scope>
    <source>
        <strain evidence="2 3">DSM 101727</strain>
    </source>
</reference>
<dbReference type="Gene3D" id="1.10.10.10">
    <property type="entry name" value="Winged helix-like DNA-binding domain superfamily/Winged helix DNA-binding domain"/>
    <property type="match status" value="1"/>
</dbReference>
<evidence type="ECO:0000313" key="2">
    <source>
        <dbReference type="EMBL" id="RZS36482.1"/>
    </source>
</evidence>
<accession>A0A4Q7KMQ3</accession>
<dbReference type="SMART" id="SM00347">
    <property type="entry name" value="HTH_MARR"/>
    <property type="match status" value="1"/>
</dbReference>
<dbReference type="InterPro" id="IPR036390">
    <property type="entry name" value="WH_DNA-bd_sf"/>
</dbReference>